<proteinExistence type="predicted"/>
<evidence type="ECO:0000256" key="1">
    <source>
        <dbReference type="SAM" id="SignalP"/>
    </source>
</evidence>
<dbReference type="AlphaFoldDB" id="A0A0E9RCM3"/>
<reference evidence="2" key="1">
    <citation type="submission" date="2014-11" db="EMBL/GenBank/DDBJ databases">
        <authorList>
            <person name="Amaro Gonzalez C."/>
        </authorList>
    </citation>
    <scope>NUCLEOTIDE SEQUENCE</scope>
</reference>
<dbReference type="EMBL" id="GBXM01082025">
    <property type="protein sequence ID" value="JAH26552.1"/>
    <property type="molecule type" value="Transcribed_RNA"/>
</dbReference>
<organism evidence="2">
    <name type="scientific">Anguilla anguilla</name>
    <name type="common">European freshwater eel</name>
    <name type="synonym">Muraena anguilla</name>
    <dbReference type="NCBI Taxonomy" id="7936"/>
    <lineage>
        <taxon>Eukaryota</taxon>
        <taxon>Metazoa</taxon>
        <taxon>Chordata</taxon>
        <taxon>Craniata</taxon>
        <taxon>Vertebrata</taxon>
        <taxon>Euteleostomi</taxon>
        <taxon>Actinopterygii</taxon>
        <taxon>Neopterygii</taxon>
        <taxon>Teleostei</taxon>
        <taxon>Anguilliformes</taxon>
        <taxon>Anguillidae</taxon>
        <taxon>Anguilla</taxon>
    </lineage>
</organism>
<feature type="chain" id="PRO_5011977588" evidence="1">
    <location>
        <begin position="16"/>
        <end position="36"/>
    </location>
</feature>
<protein>
    <submittedName>
        <fullName evidence="2">Uncharacterized protein</fullName>
    </submittedName>
</protein>
<sequence>MLIPVILMSLNVSLFLTFNHTALSGRSKSTWFESLL</sequence>
<accession>A0A0E9RCM3</accession>
<feature type="signal peptide" evidence="1">
    <location>
        <begin position="1"/>
        <end position="15"/>
    </location>
</feature>
<name>A0A0E9RCM3_ANGAN</name>
<reference evidence="2" key="2">
    <citation type="journal article" date="2015" name="Fish Shellfish Immunol.">
        <title>Early steps in the European eel (Anguilla anguilla)-Vibrio vulnificus interaction in the gills: Role of the RtxA13 toxin.</title>
        <authorList>
            <person name="Callol A."/>
            <person name="Pajuelo D."/>
            <person name="Ebbesson L."/>
            <person name="Teles M."/>
            <person name="MacKenzie S."/>
            <person name="Amaro C."/>
        </authorList>
    </citation>
    <scope>NUCLEOTIDE SEQUENCE</scope>
</reference>
<keyword evidence="1" id="KW-0732">Signal</keyword>
<evidence type="ECO:0000313" key="2">
    <source>
        <dbReference type="EMBL" id="JAH26552.1"/>
    </source>
</evidence>